<reference evidence="3 4" key="1">
    <citation type="journal article" date="2013" name="BMC Genomics">
        <title>The miniature genome of a carnivorous plant Genlisea aurea contains a low number of genes and short non-coding sequences.</title>
        <authorList>
            <person name="Leushkin E.V."/>
            <person name="Sutormin R.A."/>
            <person name="Nabieva E.R."/>
            <person name="Penin A.A."/>
            <person name="Kondrashov A.S."/>
            <person name="Logacheva M.D."/>
        </authorList>
    </citation>
    <scope>NUCLEOTIDE SEQUENCE [LARGE SCALE GENOMIC DNA]</scope>
</reference>
<feature type="non-terminal residue" evidence="3">
    <location>
        <position position="461"/>
    </location>
</feature>
<sequence>KVFEGENVFMSRNLVPPELFDTLHDALKLNGAHVFLCCDPSRNGPNDYHVISSPDHEKFNDLRAKGCKLIGPQCVLSCAKEHRVLPDQGFTCCLAMDGVSILASGFEKAEKAKIASMVAAMAGILLTKQSSDAQFVVVKNVLAQKYKWALQNFKKPVVTLNWIEQCWKEHRIVPQEPYRVPHFLGLTICVSGVPADERKEVEKLAVQNGGKYSAELTKRCTHLIFPDSDKYKVAKRWGTIRIVTRKWFLQSVARKACLNEDSYPVDGRLVSSTSNLKALEQYSQGKHTGSLQCTSSSMGIASVIDDSSVGHDVDPDISESLLGMLSDPSDPSSSWKETNVTLDDEQKNDCNFASYVADDSQNEDDDLYLSECRIMLVGFLDSELRSLVDMIRRGGGSRYMSLSEKLTHIVIGKPTEIEIKEVRSVAAFGVIYVVKAIWLEECTVKRKEVPVVQYHIADDLL</sequence>
<protein>
    <recommendedName>
        <fullName evidence="2">BRCT domain-containing protein</fullName>
    </recommendedName>
</protein>
<name>S8CF24_9LAMI</name>
<dbReference type="PANTHER" id="PTHR13561:SF20">
    <property type="entry name" value="DNA TOPOISOMERASE 2-BINDING PROTEIN 1"/>
    <property type="match status" value="1"/>
</dbReference>
<keyword evidence="4" id="KW-1185">Reference proteome</keyword>
<dbReference type="PANTHER" id="PTHR13561">
    <property type="entry name" value="DNA REPLICATION REGULATOR DPB11-RELATED"/>
    <property type="match status" value="1"/>
</dbReference>
<dbReference type="FunFam" id="3.40.50.10190:FF:000061">
    <property type="entry name" value="Transcription coactivator"/>
    <property type="match status" value="1"/>
</dbReference>
<evidence type="ECO:0000259" key="2">
    <source>
        <dbReference type="PROSITE" id="PS50172"/>
    </source>
</evidence>
<dbReference type="FunFam" id="3.40.50.10190:FF:000052">
    <property type="entry name" value="Transcription coactivator"/>
    <property type="match status" value="1"/>
</dbReference>
<dbReference type="GO" id="GO:0007095">
    <property type="term" value="P:mitotic G2 DNA damage checkpoint signaling"/>
    <property type="evidence" value="ECO:0007669"/>
    <property type="project" value="TreeGrafter"/>
</dbReference>
<dbReference type="InterPro" id="IPR001357">
    <property type="entry name" value="BRCT_dom"/>
</dbReference>
<dbReference type="InterPro" id="IPR059215">
    <property type="entry name" value="BRCT2_TopBP1-like"/>
</dbReference>
<dbReference type="CDD" id="cd00027">
    <property type="entry name" value="BRCT"/>
    <property type="match status" value="1"/>
</dbReference>
<feature type="domain" description="BRCT" evidence="2">
    <location>
        <begin position="183"/>
        <end position="265"/>
    </location>
</feature>
<evidence type="ECO:0000313" key="3">
    <source>
        <dbReference type="EMBL" id="EPS65440.1"/>
    </source>
</evidence>
<gene>
    <name evidence="3" type="ORF">M569_09337</name>
</gene>
<keyword evidence="1" id="KW-0677">Repeat</keyword>
<dbReference type="SUPFAM" id="SSF52113">
    <property type="entry name" value="BRCT domain"/>
    <property type="match status" value="3"/>
</dbReference>
<dbReference type="GO" id="GO:0006270">
    <property type="term" value="P:DNA replication initiation"/>
    <property type="evidence" value="ECO:0007669"/>
    <property type="project" value="TreeGrafter"/>
</dbReference>
<dbReference type="Proteomes" id="UP000015453">
    <property type="component" value="Unassembled WGS sequence"/>
</dbReference>
<dbReference type="FunFam" id="3.40.50.10190:FF:000070">
    <property type="entry name" value="Transcription coactivator"/>
    <property type="match status" value="1"/>
</dbReference>
<dbReference type="EMBL" id="AUSU01004225">
    <property type="protein sequence ID" value="EPS65440.1"/>
    <property type="molecule type" value="Genomic_DNA"/>
</dbReference>
<dbReference type="FunFam" id="3.40.50.10190:FF:000010">
    <property type="entry name" value="DNA topoisomerase II binding protein 1"/>
    <property type="match status" value="1"/>
</dbReference>
<dbReference type="Pfam" id="PF12738">
    <property type="entry name" value="PTCB-BRCT"/>
    <property type="match status" value="1"/>
</dbReference>
<proteinExistence type="predicted"/>
<dbReference type="PROSITE" id="PS50172">
    <property type="entry name" value="BRCT"/>
    <property type="match status" value="3"/>
</dbReference>
<dbReference type="OrthoDB" id="251770at2759"/>
<dbReference type="GO" id="GO:0033314">
    <property type="term" value="P:mitotic DNA replication checkpoint signaling"/>
    <property type="evidence" value="ECO:0007669"/>
    <property type="project" value="TreeGrafter"/>
</dbReference>
<accession>S8CF24</accession>
<dbReference type="SMART" id="SM00292">
    <property type="entry name" value="BRCT"/>
    <property type="match status" value="3"/>
</dbReference>
<dbReference type="InterPro" id="IPR036420">
    <property type="entry name" value="BRCT_dom_sf"/>
</dbReference>
<dbReference type="Gene3D" id="3.40.50.10190">
    <property type="entry name" value="BRCT domain"/>
    <property type="match status" value="4"/>
</dbReference>
<feature type="domain" description="BRCT" evidence="2">
    <location>
        <begin position="96"/>
        <end position="180"/>
    </location>
</feature>
<feature type="non-terminal residue" evidence="3">
    <location>
        <position position="1"/>
    </location>
</feature>
<feature type="domain" description="BRCT" evidence="2">
    <location>
        <begin position="364"/>
        <end position="456"/>
    </location>
</feature>
<dbReference type="CDD" id="cd17731">
    <property type="entry name" value="BRCT_TopBP1_rpt2_like"/>
    <property type="match status" value="1"/>
</dbReference>
<dbReference type="AlphaFoldDB" id="S8CF24"/>
<evidence type="ECO:0000313" key="4">
    <source>
        <dbReference type="Proteomes" id="UP000015453"/>
    </source>
</evidence>
<dbReference type="Pfam" id="PF00533">
    <property type="entry name" value="BRCT"/>
    <property type="match status" value="1"/>
</dbReference>
<comment type="caution">
    <text evidence="3">The sequence shown here is derived from an EMBL/GenBank/DDBJ whole genome shotgun (WGS) entry which is preliminary data.</text>
</comment>
<organism evidence="3 4">
    <name type="scientific">Genlisea aurea</name>
    <dbReference type="NCBI Taxonomy" id="192259"/>
    <lineage>
        <taxon>Eukaryota</taxon>
        <taxon>Viridiplantae</taxon>
        <taxon>Streptophyta</taxon>
        <taxon>Embryophyta</taxon>
        <taxon>Tracheophyta</taxon>
        <taxon>Spermatophyta</taxon>
        <taxon>Magnoliopsida</taxon>
        <taxon>eudicotyledons</taxon>
        <taxon>Gunneridae</taxon>
        <taxon>Pentapetalae</taxon>
        <taxon>asterids</taxon>
        <taxon>lamiids</taxon>
        <taxon>Lamiales</taxon>
        <taxon>Lentibulariaceae</taxon>
        <taxon>Genlisea</taxon>
    </lineage>
</organism>
<evidence type="ECO:0000256" key="1">
    <source>
        <dbReference type="ARBA" id="ARBA00022737"/>
    </source>
</evidence>